<name>A0AA86RD22_9EUKA</name>
<protein>
    <submittedName>
        <fullName evidence="2">Hypothetical_protein</fullName>
    </submittedName>
</protein>
<reference evidence="2 3" key="2">
    <citation type="submission" date="2024-07" db="EMBL/GenBank/DDBJ databases">
        <authorList>
            <person name="Akdeniz Z."/>
        </authorList>
    </citation>
    <scope>NUCLEOTIDE SEQUENCE [LARGE SCALE GENOMIC DNA]</scope>
</reference>
<sequence length="166" mass="19496">MKSILLICKLKVGIHLFSFQVRNLSYKFIYGKLLGIVLVGIQSYRINFCVIEANVTICNVRLTYKQFYLQKKILEYQFHSEVEKVRSLYKVPLLQFNAGLYSTSLRSSKIILTKLVPLQFAKFSLEMNHKKFSSISTMKYSRPSSILLKQYIFPYYSLGQPLFYMK</sequence>
<evidence type="ECO:0000313" key="3">
    <source>
        <dbReference type="Proteomes" id="UP001642409"/>
    </source>
</evidence>
<accession>A0AA86RD22</accession>
<evidence type="ECO:0000313" key="1">
    <source>
        <dbReference type="EMBL" id="CAI9970818.1"/>
    </source>
</evidence>
<organism evidence="1">
    <name type="scientific">Hexamita inflata</name>
    <dbReference type="NCBI Taxonomy" id="28002"/>
    <lineage>
        <taxon>Eukaryota</taxon>
        <taxon>Metamonada</taxon>
        <taxon>Diplomonadida</taxon>
        <taxon>Hexamitidae</taxon>
        <taxon>Hexamitinae</taxon>
        <taxon>Hexamita</taxon>
    </lineage>
</organism>
<dbReference type="AlphaFoldDB" id="A0AA86RD22"/>
<dbReference type="Proteomes" id="UP001642409">
    <property type="component" value="Unassembled WGS sequence"/>
</dbReference>
<reference evidence="1" key="1">
    <citation type="submission" date="2023-06" db="EMBL/GenBank/DDBJ databases">
        <authorList>
            <person name="Kurt Z."/>
        </authorList>
    </citation>
    <scope>NUCLEOTIDE SEQUENCE</scope>
</reference>
<proteinExistence type="predicted"/>
<dbReference type="EMBL" id="CATOUU010001083">
    <property type="protein sequence ID" value="CAI9970818.1"/>
    <property type="molecule type" value="Genomic_DNA"/>
</dbReference>
<keyword evidence="3" id="KW-1185">Reference proteome</keyword>
<gene>
    <name evidence="2" type="ORF">HINF_LOCUS45005</name>
    <name evidence="1" type="ORF">HINF_LOCUS58463</name>
</gene>
<dbReference type="EMBL" id="CAXDID020000193">
    <property type="protein sequence ID" value="CAL6052754.1"/>
    <property type="molecule type" value="Genomic_DNA"/>
</dbReference>
<comment type="caution">
    <text evidence="1">The sequence shown here is derived from an EMBL/GenBank/DDBJ whole genome shotgun (WGS) entry which is preliminary data.</text>
</comment>
<evidence type="ECO:0000313" key="2">
    <source>
        <dbReference type="EMBL" id="CAL6052754.1"/>
    </source>
</evidence>